<dbReference type="EMBL" id="JAODUP010002605">
    <property type="protein sequence ID" value="KAK2138681.1"/>
    <property type="molecule type" value="Genomic_DNA"/>
</dbReference>
<dbReference type="SMART" id="SM00404">
    <property type="entry name" value="PTPc_motif"/>
    <property type="match status" value="1"/>
</dbReference>
<dbReference type="PANTHER" id="PTHR19134">
    <property type="entry name" value="RECEPTOR-TYPE TYROSINE-PROTEIN PHOSPHATASE"/>
    <property type="match status" value="1"/>
</dbReference>
<comment type="caution">
    <text evidence="3">The sequence shown here is derived from an EMBL/GenBank/DDBJ whole genome shotgun (WGS) entry which is preliminary data.</text>
</comment>
<evidence type="ECO:0000259" key="2">
    <source>
        <dbReference type="PROSITE" id="PS50056"/>
    </source>
</evidence>
<evidence type="ECO:0000313" key="4">
    <source>
        <dbReference type="Proteomes" id="UP001208570"/>
    </source>
</evidence>
<gene>
    <name evidence="3" type="ORF">LSH36_2617g00000</name>
</gene>
<dbReference type="GO" id="GO:0004725">
    <property type="term" value="F:protein tyrosine phosphatase activity"/>
    <property type="evidence" value="ECO:0007669"/>
    <property type="project" value="InterPro"/>
</dbReference>
<keyword evidence="4" id="KW-1185">Reference proteome</keyword>
<dbReference type="InterPro" id="IPR000387">
    <property type="entry name" value="Tyr_Pase_dom"/>
</dbReference>
<feature type="domain" description="Tyrosine specific protein phosphatases" evidence="2">
    <location>
        <begin position="110"/>
        <end position="186"/>
    </location>
</feature>
<dbReference type="PANTHER" id="PTHR19134:SF449">
    <property type="entry name" value="TYROSINE-PROTEIN PHOSPHATASE 1"/>
    <property type="match status" value="1"/>
</dbReference>
<dbReference type="Pfam" id="PF00102">
    <property type="entry name" value="Y_phosphatase"/>
    <property type="match status" value="1"/>
</dbReference>
<accession>A0AAD9IQ99</accession>
<dbReference type="Proteomes" id="UP001208570">
    <property type="component" value="Unassembled WGS sequence"/>
</dbReference>
<dbReference type="InterPro" id="IPR003595">
    <property type="entry name" value="Tyr_Pase_cat"/>
</dbReference>
<dbReference type="SMART" id="SM00194">
    <property type="entry name" value="PTPc"/>
    <property type="match status" value="1"/>
</dbReference>
<dbReference type="InterPro" id="IPR050348">
    <property type="entry name" value="Protein-Tyr_Phosphatase"/>
</dbReference>
<dbReference type="AlphaFoldDB" id="A0AAD9IQ99"/>
<feature type="domain" description="Tyrosine-protein phosphatase" evidence="1">
    <location>
        <begin position="1"/>
        <end position="195"/>
    </location>
</feature>
<dbReference type="InterPro" id="IPR029021">
    <property type="entry name" value="Prot-tyrosine_phosphatase-like"/>
</dbReference>
<reference evidence="3" key="1">
    <citation type="journal article" date="2023" name="Mol. Biol. Evol.">
        <title>Third-Generation Sequencing Reveals the Adaptive Role of the Epigenome in Three Deep-Sea Polychaetes.</title>
        <authorList>
            <person name="Perez M."/>
            <person name="Aroh O."/>
            <person name="Sun Y."/>
            <person name="Lan Y."/>
            <person name="Juniper S.K."/>
            <person name="Young C.R."/>
            <person name="Angers B."/>
            <person name="Qian P.Y."/>
        </authorList>
    </citation>
    <scope>NUCLEOTIDE SEQUENCE</scope>
    <source>
        <strain evidence="3">P08H-3</strain>
    </source>
</reference>
<proteinExistence type="predicted"/>
<evidence type="ECO:0000259" key="1">
    <source>
        <dbReference type="PROSITE" id="PS50055"/>
    </source>
</evidence>
<dbReference type="PROSITE" id="PS50055">
    <property type="entry name" value="TYR_PHOSPHATASE_PTP"/>
    <property type="match status" value="1"/>
</dbReference>
<dbReference type="PROSITE" id="PS50056">
    <property type="entry name" value="TYR_PHOSPHATASE_2"/>
    <property type="match status" value="1"/>
</dbReference>
<dbReference type="Gene3D" id="3.90.190.10">
    <property type="entry name" value="Protein tyrosine phosphatase superfamily"/>
    <property type="match status" value="1"/>
</dbReference>
<dbReference type="InterPro" id="IPR000242">
    <property type="entry name" value="PTP_cat"/>
</dbReference>
<evidence type="ECO:0000313" key="3">
    <source>
        <dbReference type="EMBL" id="KAK2138681.1"/>
    </source>
</evidence>
<dbReference type="SUPFAM" id="SSF52799">
    <property type="entry name" value="(Phosphotyrosine protein) phosphatases II"/>
    <property type="match status" value="1"/>
</dbReference>
<protein>
    <recommendedName>
        <fullName evidence="5">Protein tyrosine phosphatase</fullName>
    </recommendedName>
</protein>
<name>A0AAD9IQ99_9ANNE</name>
<organism evidence="3 4">
    <name type="scientific">Paralvinella palmiformis</name>
    <dbReference type="NCBI Taxonomy" id="53620"/>
    <lineage>
        <taxon>Eukaryota</taxon>
        <taxon>Metazoa</taxon>
        <taxon>Spiralia</taxon>
        <taxon>Lophotrochozoa</taxon>
        <taxon>Annelida</taxon>
        <taxon>Polychaeta</taxon>
        <taxon>Sedentaria</taxon>
        <taxon>Canalipalpata</taxon>
        <taxon>Terebellida</taxon>
        <taxon>Terebelliformia</taxon>
        <taxon>Alvinellidae</taxon>
        <taxon>Paralvinella</taxon>
    </lineage>
</organism>
<dbReference type="InterPro" id="IPR016130">
    <property type="entry name" value="Tyr_Pase_AS"/>
</dbReference>
<dbReference type="PROSITE" id="PS00383">
    <property type="entry name" value="TYR_PHOSPHATASE_1"/>
    <property type="match status" value="1"/>
</dbReference>
<evidence type="ECO:0008006" key="5">
    <source>
        <dbReference type="Google" id="ProtNLM"/>
    </source>
</evidence>
<sequence>MWKKTEHHHWAEVEMAAVKTLWSKKIKSQKIPGKAECEECKELNTKEQYGRVQVELVSAKTEDFLILRDFKVTESLGKSFAKPHVQMVRQFQLLSWPKEADVPQNRGHLLDLLDKLQSWQHHHNIPADKWKPLVHCIDGGSRSGMFCGASFVLERMKIEQDVNAFLAVRYVSRNRPQFLTKLPEYQFLYQMAMEYLSRHNEYSNFH</sequence>